<evidence type="ECO:0000313" key="10">
    <source>
        <dbReference type="Proteomes" id="UP000003100"/>
    </source>
</evidence>
<feature type="transmembrane region" description="Helical" evidence="8">
    <location>
        <begin position="101"/>
        <end position="118"/>
    </location>
</feature>
<feature type="transmembrane region" description="Helical" evidence="8">
    <location>
        <begin position="75"/>
        <end position="95"/>
    </location>
</feature>
<dbReference type="InterPro" id="IPR052017">
    <property type="entry name" value="TSUP"/>
</dbReference>
<reference evidence="9 10" key="2">
    <citation type="submission" date="2009-02" db="EMBL/GenBank/DDBJ databases">
        <title>Draft genome sequence of Blautia hydrogenotrophica DSM 10507 (Ruminococcus hydrogenotrophicus DSM 10507).</title>
        <authorList>
            <person name="Sudarsanam P."/>
            <person name="Ley R."/>
            <person name="Guruge J."/>
            <person name="Turnbaugh P.J."/>
            <person name="Mahowald M."/>
            <person name="Liep D."/>
            <person name="Gordon J."/>
        </authorList>
    </citation>
    <scope>NUCLEOTIDE SEQUENCE [LARGE SCALE GENOMIC DNA]</scope>
    <source>
        <strain evidence="10">DSM 10507 / JCM 14656 / S5a33</strain>
    </source>
</reference>
<dbReference type="PATRIC" id="fig|476272.21.peg.1515"/>
<comment type="similarity">
    <text evidence="2 8">Belongs to the 4-toluene sulfonate uptake permease (TSUP) (TC 2.A.102) family.</text>
</comment>
<keyword evidence="4 8" id="KW-1003">Cell membrane</keyword>
<keyword evidence="6 8" id="KW-1133">Transmembrane helix</keyword>
<evidence type="ECO:0000256" key="8">
    <source>
        <dbReference type="RuleBase" id="RU363041"/>
    </source>
</evidence>
<evidence type="ECO:0000313" key="9">
    <source>
        <dbReference type="EMBL" id="EEG49015.1"/>
    </source>
</evidence>
<dbReference type="RefSeq" id="WP_005949138.1">
    <property type="nucleotide sequence ID" value="NZ_CP136423.1"/>
</dbReference>
<dbReference type="PANTHER" id="PTHR30269">
    <property type="entry name" value="TRANSMEMBRANE PROTEIN YFCA"/>
    <property type="match status" value="1"/>
</dbReference>
<dbReference type="AlphaFoldDB" id="C0CMK1"/>
<dbReference type="eggNOG" id="COG0730">
    <property type="taxonomic scope" value="Bacteria"/>
</dbReference>
<feature type="transmembrane region" description="Helical" evidence="8">
    <location>
        <begin position="134"/>
        <end position="153"/>
    </location>
</feature>
<dbReference type="PANTHER" id="PTHR30269:SF0">
    <property type="entry name" value="MEMBRANE TRANSPORTER PROTEIN YFCA-RELATED"/>
    <property type="match status" value="1"/>
</dbReference>
<organism evidence="9 10">
    <name type="scientific">Blautia hydrogenotrophica (strain DSM 10507 / JCM 14656 / S5a33)</name>
    <name type="common">Ruminococcus hydrogenotrophicus</name>
    <dbReference type="NCBI Taxonomy" id="476272"/>
    <lineage>
        <taxon>Bacteria</taxon>
        <taxon>Bacillati</taxon>
        <taxon>Bacillota</taxon>
        <taxon>Clostridia</taxon>
        <taxon>Lachnospirales</taxon>
        <taxon>Lachnospiraceae</taxon>
        <taxon>Blautia</taxon>
    </lineage>
</organism>
<comment type="caution">
    <text evidence="9">The sequence shown here is derived from an EMBL/GenBank/DDBJ whole genome shotgun (WGS) entry which is preliminary data.</text>
</comment>
<keyword evidence="5 8" id="KW-0812">Transmembrane</keyword>
<evidence type="ECO:0000256" key="1">
    <source>
        <dbReference type="ARBA" id="ARBA00004651"/>
    </source>
</evidence>
<dbReference type="GeneID" id="86820887"/>
<dbReference type="HOGENOM" id="CLU_045498_2_3_9"/>
<keyword evidence="3" id="KW-0813">Transport</keyword>
<proteinExistence type="inferred from homology"/>
<feature type="transmembrane region" description="Helical" evidence="8">
    <location>
        <begin position="232"/>
        <end position="250"/>
    </location>
</feature>
<gene>
    <name evidence="9" type="ORF">RUMHYD_02086</name>
</gene>
<keyword evidence="7 8" id="KW-0472">Membrane</keyword>
<dbReference type="GO" id="GO:0005886">
    <property type="term" value="C:plasma membrane"/>
    <property type="evidence" value="ECO:0007669"/>
    <property type="project" value="UniProtKB-SubCell"/>
</dbReference>
<accession>C0CMK1</accession>
<comment type="subcellular location">
    <subcellularLocation>
        <location evidence="1 8">Cell membrane</location>
        <topology evidence="1 8">Multi-pass membrane protein</topology>
    </subcellularLocation>
</comment>
<protein>
    <recommendedName>
        <fullName evidence="8">Probable membrane transporter protein</fullName>
    </recommendedName>
</protein>
<dbReference type="EMBL" id="ACBZ01000110">
    <property type="protein sequence ID" value="EEG49015.1"/>
    <property type="molecule type" value="Genomic_DNA"/>
</dbReference>
<evidence type="ECO:0000256" key="2">
    <source>
        <dbReference type="ARBA" id="ARBA00009142"/>
    </source>
</evidence>
<name>C0CMK1_BLAHS</name>
<dbReference type="InterPro" id="IPR002781">
    <property type="entry name" value="TM_pro_TauE-like"/>
</dbReference>
<evidence type="ECO:0000256" key="5">
    <source>
        <dbReference type="ARBA" id="ARBA00022692"/>
    </source>
</evidence>
<dbReference type="Pfam" id="PF01925">
    <property type="entry name" value="TauE"/>
    <property type="match status" value="1"/>
</dbReference>
<feature type="transmembrane region" description="Helical" evidence="8">
    <location>
        <begin position="202"/>
        <end position="220"/>
    </location>
</feature>
<feature type="transmembrane region" description="Helical" evidence="8">
    <location>
        <begin position="33"/>
        <end position="54"/>
    </location>
</feature>
<reference evidence="9 10" key="1">
    <citation type="submission" date="2009-01" db="EMBL/GenBank/DDBJ databases">
        <authorList>
            <person name="Fulton L."/>
            <person name="Clifton S."/>
            <person name="Fulton B."/>
            <person name="Xu J."/>
            <person name="Minx P."/>
            <person name="Pepin K.H."/>
            <person name="Johnson M."/>
            <person name="Bhonagiri V."/>
            <person name="Nash W.E."/>
            <person name="Mardis E.R."/>
            <person name="Wilson R.K."/>
        </authorList>
    </citation>
    <scope>NUCLEOTIDE SEQUENCE [LARGE SCALE GENOMIC DNA]</scope>
    <source>
        <strain evidence="10">DSM 10507 / JCM 14656 / S5a33</strain>
    </source>
</reference>
<evidence type="ECO:0000256" key="7">
    <source>
        <dbReference type="ARBA" id="ARBA00023136"/>
    </source>
</evidence>
<evidence type="ECO:0000256" key="4">
    <source>
        <dbReference type="ARBA" id="ARBA00022475"/>
    </source>
</evidence>
<sequence>MELTPITFLIVCPLVFLGALVDAIGGGGGLITLPAYILAGVPVHMSIGTNKLSSMTGTCFSTFRLCRNRFMDGKIVLPTIVASLIGSSIGAHLALMVDERVMKIVLLCVLPVAAFYVLKNKEMGQDGKQEVQGVLRYVIVTVAAFVIGGYDGFYGPGTGTFLLLVYTGLARMDVRTAAGNVKLVNLASNVSAFVTFFMNGKILFTLGLAASVFSIAGHYIGAGMVIKNGTKIVRPIILVVLAILMVKLVTELI</sequence>
<evidence type="ECO:0000256" key="3">
    <source>
        <dbReference type="ARBA" id="ARBA00022448"/>
    </source>
</evidence>
<dbReference type="Proteomes" id="UP000003100">
    <property type="component" value="Unassembled WGS sequence"/>
</dbReference>
<keyword evidence="10" id="KW-1185">Reference proteome</keyword>
<evidence type="ECO:0000256" key="6">
    <source>
        <dbReference type="ARBA" id="ARBA00022989"/>
    </source>
</evidence>